<dbReference type="EMBL" id="BQNB010009694">
    <property type="protein sequence ID" value="GJS67097.1"/>
    <property type="molecule type" value="Genomic_DNA"/>
</dbReference>
<accession>A0ABQ5B7A4</accession>
<gene>
    <name evidence="1" type="ORF">Tco_0681661</name>
    <name evidence="2" type="ORF">Tco_0857687</name>
</gene>
<reference evidence="2" key="2">
    <citation type="submission" date="2022-01" db="EMBL/GenBank/DDBJ databases">
        <authorList>
            <person name="Yamashiro T."/>
            <person name="Shiraishi A."/>
            <person name="Satake H."/>
            <person name="Nakayama K."/>
        </authorList>
    </citation>
    <scope>NUCLEOTIDE SEQUENCE</scope>
</reference>
<sequence>MRIRSWSNSSRPGDTQKNIFIFGSTRSQTDLQLHVSTRYEVAGHVSTSTRTGVIDPCQSLANPEAVGWSAKDYNAIQI</sequence>
<evidence type="ECO:0000313" key="3">
    <source>
        <dbReference type="Proteomes" id="UP001151760"/>
    </source>
</evidence>
<evidence type="ECO:0000313" key="1">
    <source>
        <dbReference type="EMBL" id="GJS67097.1"/>
    </source>
</evidence>
<keyword evidence="3" id="KW-1185">Reference proteome</keyword>
<dbReference type="EMBL" id="BQNB010013004">
    <property type="protein sequence ID" value="GJT10645.1"/>
    <property type="molecule type" value="Genomic_DNA"/>
</dbReference>
<protein>
    <submittedName>
        <fullName evidence="2">Uncharacterized protein</fullName>
    </submittedName>
</protein>
<dbReference type="Proteomes" id="UP001151760">
    <property type="component" value="Unassembled WGS sequence"/>
</dbReference>
<name>A0ABQ5B7A4_9ASTR</name>
<organism evidence="2 3">
    <name type="scientific">Tanacetum coccineum</name>
    <dbReference type="NCBI Taxonomy" id="301880"/>
    <lineage>
        <taxon>Eukaryota</taxon>
        <taxon>Viridiplantae</taxon>
        <taxon>Streptophyta</taxon>
        <taxon>Embryophyta</taxon>
        <taxon>Tracheophyta</taxon>
        <taxon>Spermatophyta</taxon>
        <taxon>Magnoliopsida</taxon>
        <taxon>eudicotyledons</taxon>
        <taxon>Gunneridae</taxon>
        <taxon>Pentapetalae</taxon>
        <taxon>asterids</taxon>
        <taxon>campanulids</taxon>
        <taxon>Asterales</taxon>
        <taxon>Asteraceae</taxon>
        <taxon>Asteroideae</taxon>
        <taxon>Anthemideae</taxon>
        <taxon>Anthemidinae</taxon>
        <taxon>Tanacetum</taxon>
    </lineage>
</organism>
<comment type="caution">
    <text evidence="2">The sequence shown here is derived from an EMBL/GenBank/DDBJ whole genome shotgun (WGS) entry which is preliminary data.</text>
</comment>
<evidence type="ECO:0000313" key="2">
    <source>
        <dbReference type="EMBL" id="GJT10645.1"/>
    </source>
</evidence>
<reference evidence="2" key="1">
    <citation type="journal article" date="2022" name="Int. J. Mol. Sci.">
        <title>Draft Genome of Tanacetum Coccineum: Genomic Comparison of Closely Related Tanacetum-Family Plants.</title>
        <authorList>
            <person name="Yamashiro T."/>
            <person name="Shiraishi A."/>
            <person name="Nakayama K."/>
            <person name="Satake H."/>
        </authorList>
    </citation>
    <scope>NUCLEOTIDE SEQUENCE</scope>
</reference>
<proteinExistence type="predicted"/>